<dbReference type="Proteomes" id="UP001482513">
    <property type="component" value="Unassembled WGS sequence"/>
</dbReference>
<comment type="caution">
    <text evidence="2">The sequence shown here is derived from an EMBL/GenBank/DDBJ whole genome shotgun (WGS) entry which is preliminary data.</text>
</comment>
<sequence>MSKRKHKKTFLCGHKGHGKECAYCRQEAHESARKAQEQAERQRQRNEWVASFDQDAVDLRGLPEHVVLKSRCILADLHKGKHFQKLSGKRMHFDKSVVRIPVGLRYRMLCREDKGCIIPLMVLSHEDYNAYANNKRQVS</sequence>
<dbReference type="EMBL" id="JAMPKX010000012">
    <property type="protein sequence ID" value="MEP0949555.1"/>
    <property type="molecule type" value="Genomic_DNA"/>
</dbReference>
<evidence type="ECO:0000313" key="3">
    <source>
        <dbReference type="Proteomes" id="UP001482513"/>
    </source>
</evidence>
<keyword evidence="3" id="KW-1185">Reference proteome</keyword>
<dbReference type="RefSeq" id="WP_190695178.1">
    <property type="nucleotide sequence ID" value="NZ_JAMPKX010000012.1"/>
</dbReference>
<dbReference type="Pfam" id="PF24732">
    <property type="entry name" value="ParE_like"/>
    <property type="match status" value="1"/>
</dbReference>
<organism evidence="2 3">
    <name type="scientific">Leptolyngbya subtilissima DQ-A4</name>
    <dbReference type="NCBI Taxonomy" id="2933933"/>
    <lineage>
        <taxon>Bacteria</taxon>
        <taxon>Bacillati</taxon>
        <taxon>Cyanobacteriota</taxon>
        <taxon>Cyanophyceae</taxon>
        <taxon>Leptolyngbyales</taxon>
        <taxon>Leptolyngbyaceae</taxon>
        <taxon>Leptolyngbya group</taxon>
        <taxon>Leptolyngbya</taxon>
    </lineage>
</organism>
<evidence type="ECO:0000313" key="2">
    <source>
        <dbReference type="EMBL" id="MEP0949555.1"/>
    </source>
</evidence>
<gene>
    <name evidence="2" type="ORF">NC992_21935</name>
</gene>
<protein>
    <recommendedName>
        <fullName evidence="1">ParE-like toxin domain-containing protein</fullName>
    </recommendedName>
</protein>
<accession>A0ABV0K9V5</accession>
<feature type="domain" description="ParE-like toxin" evidence="1">
    <location>
        <begin position="65"/>
        <end position="129"/>
    </location>
</feature>
<reference evidence="2 3" key="1">
    <citation type="submission" date="2022-04" db="EMBL/GenBank/DDBJ databases">
        <title>Positive selection, recombination, and allopatry shape intraspecific diversity of widespread and dominant cyanobacteria.</title>
        <authorList>
            <person name="Wei J."/>
            <person name="Shu W."/>
            <person name="Hu C."/>
        </authorList>
    </citation>
    <scope>NUCLEOTIDE SEQUENCE [LARGE SCALE GENOMIC DNA]</scope>
    <source>
        <strain evidence="2 3">DQ-A4</strain>
    </source>
</reference>
<name>A0ABV0K9V5_9CYAN</name>
<proteinExistence type="predicted"/>
<evidence type="ECO:0000259" key="1">
    <source>
        <dbReference type="Pfam" id="PF24732"/>
    </source>
</evidence>
<dbReference type="InterPro" id="IPR056925">
    <property type="entry name" value="ParE-like"/>
</dbReference>